<dbReference type="Proteomes" id="UP000887013">
    <property type="component" value="Unassembled WGS sequence"/>
</dbReference>
<feature type="compositionally biased region" description="Basic and acidic residues" evidence="1">
    <location>
        <begin position="28"/>
        <end position="38"/>
    </location>
</feature>
<evidence type="ECO:0000256" key="1">
    <source>
        <dbReference type="SAM" id="MobiDB-lite"/>
    </source>
</evidence>
<organism evidence="2 3">
    <name type="scientific">Nephila pilipes</name>
    <name type="common">Giant wood spider</name>
    <name type="synonym">Nephila maculata</name>
    <dbReference type="NCBI Taxonomy" id="299642"/>
    <lineage>
        <taxon>Eukaryota</taxon>
        <taxon>Metazoa</taxon>
        <taxon>Ecdysozoa</taxon>
        <taxon>Arthropoda</taxon>
        <taxon>Chelicerata</taxon>
        <taxon>Arachnida</taxon>
        <taxon>Araneae</taxon>
        <taxon>Araneomorphae</taxon>
        <taxon>Entelegynae</taxon>
        <taxon>Araneoidea</taxon>
        <taxon>Nephilidae</taxon>
        <taxon>Nephila</taxon>
    </lineage>
</organism>
<comment type="caution">
    <text evidence="2">The sequence shown here is derived from an EMBL/GenBank/DDBJ whole genome shotgun (WGS) entry which is preliminary data.</text>
</comment>
<name>A0A8X6NG91_NEPPI</name>
<dbReference type="EMBL" id="BMAW01104236">
    <property type="protein sequence ID" value="GFT13302.1"/>
    <property type="molecule type" value="Genomic_DNA"/>
</dbReference>
<evidence type="ECO:0000313" key="3">
    <source>
        <dbReference type="Proteomes" id="UP000887013"/>
    </source>
</evidence>
<dbReference type="AlphaFoldDB" id="A0A8X6NG91"/>
<evidence type="ECO:0000313" key="2">
    <source>
        <dbReference type="EMBL" id="GFT13302.1"/>
    </source>
</evidence>
<feature type="region of interest" description="Disordered" evidence="1">
    <location>
        <begin position="1"/>
        <end position="44"/>
    </location>
</feature>
<dbReference type="OrthoDB" id="6427414at2759"/>
<accession>A0A8X6NG91</accession>
<proteinExistence type="predicted"/>
<reference evidence="2" key="1">
    <citation type="submission" date="2020-08" db="EMBL/GenBank/DDBJ databases">
        <title>Multicomponent nature underlies the extraordinary mechanical properties of spider dragline silk.</title>
        <authorList>
            <person name="Kono N."/>
            <person name="Nakamura H."/>
            <person name="Mori M."/>
            <person name="Yoshida Y."/>
            <person name="Ohtoshi R."/>
            <person name="Malay A.D."/>
            <person name="Moran D.A.P."/>
            <person name="Tomita M."/>
            <person name="Numata K."/>
            <person name="Arakawa K."/>
        </authorList>
    </citation>
    <scope>NUCLEOTIDE SEQUENCE</scope>
</reference>
<gene>
    <name evidence="2" type="primary">NCL1_21317</name>
    <name evidence="2" type="ORF">NPIL_521071</name>
</gene>
<keyword evidence="3" id="KW-1185">Reference proteome</keyword>
<sequence length="123" mass="13576">MYRASSAVKGLPPHRRLGQRAAATTRDATLHADGRDRLTTAGDATHRGRRAMAYTPIASATEALIDSSFSCIANNSVFGDPPVSLLTRNYGWPGMHESSRRFESRCYRRNNGSHLQMTLKVLD</sequence>
<protein>
    <submittedName>
        <fullName evidence="2">Uncharacterized protein</fullName>
    </submittedName>
</protein>